<dbReference type="Proteomes" id="UP001314205">
    <property type="component" value="Unassembled WGS sequence"/>
</dbReference>
<accession>A0AAV1KY69</accession>
<gene>
    <name evidence="1" type="ORF">PARMNEM_LOCUS8664</name>
</gene>
<reference evidence="1 2" key="1">
    <citation type="submission" date="2023-11" db="EMBL/GenBank/DDBJ databases">
        <authorList>
            <person name="Hedman E."/>
            <person name="Englund M."/>
            <person name="Stromberg M."/>
            <person name="Nyberg Akerstrom W."/>
            <person name="Nylinder S."/>
            <person name="Jareborg N."/>
            <person name="Kallberg Y."/>
            <person name="Kronander E."/>
        </authorList>
    </citation>
    <scope>NUCLEOTIDE SEQUENCE [LARGE SCALE GENOMIC DNA]</scope>
</reference>
<name>A0AAV1KY69_9NEOP</name>
<dbReference type="AlphaFoldDB" id="A0AAV1KY69"/>
<keyword evidence="2" id="KW-1185">Reference proteome</keyword>
<organism evidence="1 2">
    <name type="scientific">Parnassius mnemosyne</name>
    <name type="common">clouded apollo</name>
    <dbReference type="NCBI Taxonomy" id="213953"/>
    <lineage>
        <taxon>Eukaryota</taxon>
        <taxon>Metazoa</taxon>
        <taxon>Ecdysozoa</taxon>
        <taxon>Arthropoda</taxon>
        <taxon>Hexapoda</taxon>
        <taxon>Insecta</taxon>
        <taxon>Pterygota</taxon>
        <taxon>Neoptera</taxon>
        <taxon>Endopterygota</taxon>
        <taxon>Lepidoptera</taxon>
        <taxon>Glossata</taxon>
        <taxon>Ditrysia</taxon>
        <taxon>Papilionoidea</taxon>
        <taxon>Papilionidae</taxon>
        <taxon>Parnassiinae</taxon>
        <taxon>Parnassini</taxon>
        <taxon>Parnassius</taxon>
        <taxon>Driopa</taxon>
    </lineage>
</organism>
<protein>
    <recommendedName>
        <fullName evidence="3">PiggyBac transposable element-derived protein 4 C-terminal zinc-ribbon domain-containing protein</fullName>
    </recommendedName>
</protein>
<evidence type="ECO:0000313" key="2">
    <source>
        <dbReference type="Proteomes" id="UP001314205"/>
    </source>
</evidence>
<evidence type="ECO:0000313" key="1">
    <source>
        <dbReference type="EMBL" id="CAK1587968.1"/>
    </source>
</evidence>
<evidence type="ECO:0008006" key="3">
    <source>
        <dbReference type="Google" id="ProtNLM"/>
    </source>
</evidence>
<dbReference type="EMBL" id="CAVLGL010000082">
    <property type="protein sequence ID" value="CAK1587968.1"/>
    <property type="molecule type" value="Genomic_DNA"/>
</dbReference>
<proteinExistence type="predicted"/>
<sequence length="85" mass="9987">MADNIVRKKVGLADTTRQKVSHIVTEERRYTNVEDHLPCPLSIYKRCRLCSTKVNDKRLKIMGQKCEVPLCIVPCFYAFHQRQQH</sequence>
<comment type="caution">
    <text evidence="1">The sequence shown here is derived from an EMBL/GenBank/DDBJ whole genome shotgun (WGS) entry which is preliminary data.</text>
</comment>